<organism evidence="5 6">
    <name type="scientific">Nitzschia inconspicua</name>
    <dbReference type="NCBI Taxonomy" id="303405"/>
    <lineage>
        <taxon>Eukaryota</taxon>
        <taxon>Sar</taxon>
        <taxon>Stramenopiles</taxon>
        <taxon>Ochrophyta</taxon>
        <taxon>Bacillariophyta</taxon>
        <taxon>Bacillariophyceae</taxon>
        <taxon>Bacillariophycidae</taxon>
        <taxon>Bacillariales</taxon>
        <taxon>Bacillariaceae</taxon>
        <taxon>Nitzschia</taxon>
    </lineage>
</organism>
<reference evidence="5" key="2">
    <citation type="submission" date="2021-04" db="EMBL/GenBank/DDBJ databases">
        <authorList>
            <person name="Podell S."/>
        </authorList>
    </citation>
    <scope>NUCLEOTIDE SEQUENCE</scope>
    <source>
        <strain evidence="5">Hildebrandi</strain>
    </source>
</reference>
<dbReference type="GO" id="GO:0046872">
    <property type="term" value="F:metal ion binding"/>
    <property type="evidence" value="ECO:0007669"/>
    <property type="project" value="UniProtKB-KW"/>
</dbReference>
<dbReference type="PANTHER" id="PTHR10342:SF274">
    <property type="entry name" value="ARYLSULFATASE B"/>
    <property type="match status" value="1"/>
</dbReference>
<gene>
    <name evidence="5" type="ORF">IV203_021315</name>
</gene>
<dbReference type="InterPro" id="IPR000917">
    <property type="entry name" value="Sulfatase_N"/>
</dbReference>
<keyword evidence="3" id="KW-0732">Signal</keyword>
<keyword evidence="6" id="KW-1185">Reference proteome</keyword>
<dbReference type="EMBL" id="JAGRRH010000024">
    <property type="protein sequence ID" value="KAG7343370.1"/>
    <property type="molecule type" value="Genomic_DNA"/>
</dbReference>
<keyword evidence="2" id="KW-0325">Glycoprotein</keyword>
<dbReference type="PANTHER" id="PTHR10342">
    <property type="entry name" value="ARYLSULFATASE"/>
    <property type="match status" value="1"/>
</dbReference>
<name>A0A9K3KGX8_9STRA</name>
<evidence type="ECO:0000256" key="1">
    <source>
        <dbReference type="ARBA" id="ARBA00022723"/>
    </source>
</evidence>
<sequence length="565" mass="63393">MSTSVLCLGVLVLLSFWWLAESDDVTNFPQHSPRMPSQPHILLMLIDDMGWYNAPWNGNPEIQQRMPHLWNMSRHGLILDRHYSFKYCSPARSSLMSGRLPFHVTQNNDNNIVTNPGGADLRMTLLPQRLKQVGNYSTSLVGKWHVGARSRANLPTHRGFDHHFGFLKGGEDHFTQINVDTNNVEFVDLWSQEAPAYGRNGTYSTYMYSDEAVRVIQRHATSNRINDEQRPLFTYLSWQAMHGPLEAPREYHLPLPNDPRGARSQMNAMAAILDEGIRNVTNALRRTGLYDNTLIVVSSDNGGWIQLDRGGNNFPLRGGKVSDFEGGVRTAAFVGGGYLERQAPHLVGTKSQVLMHLVDWYSTLIGLGASSAANNVMNWYDESDGVPPVDSINVWEALISQPQNVTAVRKELPLSFCTPEASCDFPGGVGNGALIVWPWKIINGTQAGLGLWQGPVFPNASRRIPQPGSDLGCPNGCLFNIKLDPTEHRDLKDIFPEMFNWLWSKLLDVRDGVYQTNYDGGASTCLSVRMAYKRDRGFLAPRCYREENYMPPDMEVEMFLHGGLL</sequence>
<evidence type="ECO:0000313" key="5">
    <source>
        <dbReference type="EMBL" id="KAG7343370.1"/>
    </source>
</evidence>
<evidence type="ECO:0000256" key="2">
    <source>
        <dbReference type="ARBA" id="ARBA00023180"/>
    </source>
</evidence>
<dbReference type="CDD" id="cd16029">
    <property type="entry name" value="4-S"/>
    <property type="match status" value="1"/>
</dbReference>
<keyword evidence="1" id="KW-0479">Metal-binding</keyword>
<dbReference type="Proteomes" id="UP000693970">
    <property type="component" value="Unassembled WGS sequence"/>
</dbReference>
<evidence type="ECO:0000259" key="4">
    <source>
        <dbReference type="Pfam" id="PF00884"/>
    </source>
</evidence>
<comment type="caution">
    <text evidence="5">The sequence shown here is derived from an EMBL/GenBank/DDBJ whole genome shotgun (WGS) entry which is preliminary data.</text>
</comment>
<dbReference type="AlphaFoldDB" id="A0A9K3KGX8"/>
<dbReference type="Pfam" id="PF00884">
    <property type="entry name" value="Sulfatase"/>
    <property type="match status" value="1"/>
</dbReference>
<reference evidence="5" key="1">
    <citation type="journal article" date="2021" name="Sci. Rep.">
        <title>Diploid genomic architecture of Nitzschia inconspicua, an elite biomass production diatom.</title>
        <authorList>
            <person name="Oliver A."/>
            <person name="Podell S."/>
            <person name="Pinowska A."/>
            <person name="Traller J.C."/>
            <person name="Smith S.R."/>
            <person name="McClure R."/>
            <person name="Beliaev A."/>
            <person name="Bohutskyi P."/>
            <person name="Hill E.A."/>
            <person name="Rabines A."/>
            <person name="Zheng H."/>
            <person name="Allen L.Z."/>
            <person name="Kuo A."/>
            <person name="Grigoriev I.V."/>
            <person name="Allen A.E."/>
            <person name="Hazlebeck D."/>
            <person name="Allen E.E."/>
        </authorList>
    </citation>
    <scope>NUCLEOTIDE SEQUENCE</scope>
    <source>
        <strain evidence="5">Hildebrandi</strain>
    </source>
</reference>
<dbReference type="GO" id="GO:0008484">
    <property type="term" value="F:sulfuric ester hydrolase activity"/>
    <property type="evidence" value="ECO:0007669"/>
    <property type="project" value="InterPro"/>
</dbReference>
<evidence type="ECO:0000313" key="6">
    <source>
        <dbReference type="Proteomes" id="UP000693970"/>
    </source>
</evidence>
<feature type="signal peptide" evidence="3">
    <location>
        <begin position="1"/>
        <end position="22"/>
    </location>
</feature>
<feature type="chain" id="PRO_5039927896" evidence="3">
    <location>
        <begin position="23"/>
        <end position="565"/>
    </location>
</feature>
<dbReference type="InterPro" id="IPR047115">
    <property type="entry name" value="ARSB"/>
</dbReference>
<proteinExistence type="predicted"/>
<accession>A0A9K3KGX8</accession>
<feature type="domain" description="Sulfatase N-terminal" evidence="4">
    <location>
        <begin position="39"/>
        <end position="367"/>
    </location>
</feature>
<protein>
    <submittedName>
        <fullName evidence="5">Sulfatase</fullName>
    </submittedName>
</protein>
<evidence type="ECO:0000256" key="3">
    <source>
        <dbReference type="SAM" id="SignalP"/>
    </source>
</evidence>
<dbReference type="OrthoDB" id="408574at2759"/>